<feature type="domain" description="HNH nuclease" evidence="1">
    <location>
        <begin position="139"/>
        <end position="189"/>
    </location>
</feature>
<proteinExistence type="predicted"/>
<evidence type="ECO:0000259" key="1">
    <source>
        <dbReference type="SMART" id="SM00507"/>
    </source>
</evidence>
<reference evidence="2 3" key="1">
    <citation type="submission" date="2018-05" db="EMBL/GenBank/DDBJ databases">
        <title>Draft Genome Sequences for a Diverse set of 7 Haemophilus Species.</title>
        <authorList>
            <person name="Nichols M."/>
            <person name="Topaz N."/>
            <person name="Wang X."/>
            <person name="Wang X."/>
            <person name="Boxrud D."/>
        </authorList>
    </citation>
    <scope>NUCLEOTIDE SEQUENCE [LARGE SCALE GENOMIC DNA]</scope>
    <source>
        <strain evidence="2 3">C2002001239</strain>
    </source>
</reference>
<organism evidence="2 3">
    <name type="scientific">Haemophilus sputorum</name>
    <dbReference type="NCBI Taxonomy" id="1078480"/>
    <lineage>
        <taxon>Bacteria</taxon>
        <taxon>Pseudomonadati</taxon>
        <taxon>Pseudomonadota</taxon>
        <taxon>Gammaproteobacteria</taxon>
        <taxon>Pasteurellales</taxon>
        <taxon>Pasteurellaceae</taxon>
        <taxon>Haemophilus</taxon>
    </lineage>
</organism>
<name>A0A369YCU8_9PAST</name>
<protein>
    <submittedName>
        <fullName evidence="2">HNH endonuclease</fullName>
    </submittedName>
</protein>
<dbReference type="SMART" id="SM00507">
    <property type="entry name" value="HNHc"/>
    <property type="match status" value="1"/>
</dbReference>
<comment type="caution">
    <text evidence="2">The sequence shown here is derived from an EMBL/GenBank/DDBJ whole genome shotgun (WGS) entry which is preliminary data.</text>
</comment>
<gene>
    <name evidence="2" type="ORF">DPV93_04730</name>
</gene>
<dbReference type="CDD" id="cd00085">
    <property type="entry name" value="HNHc"/>
    <property type="match status" value="1"/>
</dbReference>
<dbReference type="GO" id="GO:0008270">
    <property type="term" value="F:zinc ion binding"/>
    <property type="evidence" value="ECO:0007669"/>
    <property type="project" value="InterPro"/>
</dbReference>
<dbReference type="Proteomes" id="UP000253872">
    <property type="component" value="Unassembled WGS sequence"/>
</dbReference>
<sequence>MKEKILKAFQNYKDGIRPQYCGSARYAFVLNPKDNELYPIKIIWALANNYDTTSCFNTRTAAKELDKYGFKSINIETGYVYPFPEESFSEQVKHSLNDSAENRKKRLEAKNKFPIKKIVEVIQFQRSPDVVAEVLIRAKGYCEKCKKKAPFIRKSDLTPYLEVHHIIPLSNGGEDTVENCLALCPNCHREEHFG</sequence>
<evidence type="ECO:0000313" key="3">
    <source>
        <dbReference type="Proteomes" id="UP000253872"/>
    </source>
</evidence>
<dbReference type="InterPro" id="IPR052892">
    <property type="entry name" value="NA-targeting_endonuclease"/>
</dbReference>
<dbReference type="GO" id="GO:0004519">
    <property type="term" value="F:endonuclease activity"/>
    <property type="evidence" value="ECO:0007669"/>
    <property type="project" value="UniProtKB-KW"/>
</dbReference>
<dbReference type="InterPro" id="IPR003615">
    <property type="entry name" value="HNH_nuc"/>
</dbReference>
<dbReference type="Pfam" id="PF01844">
    <property type="entry name" value="HNH"/>
    <property type="match status" value="1"/>
</dbReference>
<dbReference type="EMBL" id="QEPN01000003">
    <property type="protein sequence ID" value="RDE72592.1"/>
    <property type="molecule type" value="Genomic_DNA"/>
</dbReference>
<keyword evidence="2" id="KW-0540">Nuclease</keyword>
<dbReference type="Gene3D" id="1.10.30.50">
    <property type="match status" value="1"/>
</dbReference>
<dbReference type="PANTHER" id="PTHR33877:SF1">
    <property type="entry name" value="TYPE IV METHYL-DIRECTED RESTRICTION ENZYME ECOKMCRA"/>
    <property type="match status" value="1"/>
</dbReference>
<dbReference type="AlphaFoldDB" id="A0A369YCU8"/>
<evidence type="ECO:0000313" key="2">
    <source>
        <dbReference type="EMBL" id="RDE72592.1"/>
    </source>
</evidence>
<dbReference type="PANTHER" id="PTHR33877">
    <property type="entry name" value="SLL1193 PROTEIN"/>
    <property type="match status" value="1"/>
</dbReference>
<dbReference type="InterPro" id="IPR002711">
    <property type="entry name" value="HNH"/>
</dbReference>
<keyword evidence="2" id="KW-0378">Hydrolase</keyword>
<dbReference type="RefSeq" id="WP_111402589.1">
    <property type="nucleotide sequence ID" value="NZ_QEPN01000003.1"/>
</dbReference>
<accession>A0A369YCU8</accession>
<keyword evidence="2" id="KW-0255">Endonuclease</keyword>
<dbReference type="GO" id="GO:0003676">
    <property type="term" value="F:nucleic acid binding"/>
    <property type="evidence" value="ECO:0007669"/>
    <property type="project" value="InterPro"/>
</dbReference>